<gene>
    <name evidence="2" type="ORF">A9D12_09100</name>
</gene>
<evidence type="ECO:0000259" key="1">
    <source>
        <dbReference type="Pfam" id="PF03551"/>
    </source>
</evidence>
<dbReference type="PANTHER" id="PTHR43252:SF7">
    <property type="entry name" value="TRANSCRIPTIONAL REGULATOR YQJI"/>
    <property type="match status" value="1"/>
</dbReference>
<dbReference type="RefSeq" id="WP_068351055.1">
    <property type="nucleotide sequence ID" value="NZ_CP016033.1"/>
</dbReference>
<dbReference type="STRING" id="1112.A9D12_09100"/>
<proteinExistence type="predicted"/>
<dbReference type="SUPFAM" id="SSF46785">
    <property type="entry name" value="Winged helix' DNA-binding domain"/>
    <property type="match status" value="1"/>
</dbReference>
<dbReference type="AlphaFoldDB" id="A0A192D5L1"/>
<sequence>MTYNRNGRGGGWEKLAEGLAMMAMNGNVNFGGKGFGPGFKMRAQFDDGFARGRDADGDERGEGYRGRRGGRRGRMFASGELRLALLALIAENPSHGYELIKAIEEMTGGDYAPSPGAVYPTLQLLEDEGAIEEAEAEGAKKPFAVTAQGSEELEDRRDEVKALLRRLGRHGERTTTVRSHDVFRAMGNLGSVLKNRAKAGKLDEETINQIVDMIDEMAKRIERL</sequence>
<dbReference type="Proteomes" id="UP000078263">
    <property type="component" value="Chromosome"/>
</dbReference>
<dbReference type="PANTHER" id="PTHR43252">
    <property type="entry name" value="TRANSCRIPTIONAL REGULATOR YQJI"/>
    <property type="match status" value="1"/>
</dbReference>
<dbReference type="Gene3D" id="1.10.10.10">
    <property type="entry name" value="Winged helix-like DNA-binding domain superfamily/Winged helix DNA-binding domain"/>
    <property type="match status" value="1"/>
</dbReference>
<reference evidence="2 3" key="1">
    <citation type="submission" date="2016-05" db="EMBL/GenBank/DDBJ databases">
        <title>Compelete Genome Sequence of Bacteriochlorophyll-Synthesizing Bacterium Porphyrobacter neustonensis DSM 9434.</title>
        <authorList>
            <person name="Shi X.-L."/>
            <person name="Wu Y.-H."/>
            <person name="Cheng H."/>
            <person name="Xu L."/>
            <person name="Zhang X.-Q."/>
            <person name="Wang C.-S."/>
            <person name="Xu X.-W."/>
        </authorList>
    </citation>
    <scope>NUCLEOTIDE SEQUENCE [LARGE SCALE GENOMIC DNA]</scope>
    <source>
        <strain evidence="2 3">DSM 9434</strain>
    </source>
</reference>
<feature type="domain" description="Transcription regulator PadR N-terminal" evidence="1">
    <location>
        <begin position="85"/>
        <end position="154"/>
    </location>
</feature>
<dbReference type="EMBL" id="CP016033">
    <property type="protein sequence ID" value="ANK13079.1"/>
    <property type="molecule type" value="Genomic_DNA"/>
</dbReference>
<name>A0A192D5L1_9SPHN</name>
<accession>A0A192D5L1</accession>
<dbReference type="OrthoDB" id="9814826at2"/>
<dbReference type="InterPro" id="IPR005149">
    <property type="entry name" value="Tscrpt_reg_PadR_N"/>
</dbReference>
<dbReference type="KEGG" id="pns:A9D12_09100"/>
<keyword evidence="3" id="KW-1185">Reference proteome</keyword>
<dbReference type="Pfam" id="PF03551">
    <property type="entry name" value="PadR"/>
    <property type="match status" value="1"/>
</dbReference>
<dbReference type="InterPro" id="IPR036388">
    <property type="entry name" value="WH-like_DNA-bd_sf"/>
</dbReference>
<evidence type="ECO:0000313" key="3">
    <source>
        <dbReference type="Proteomes" id="UP000078263"/>
    </source>
</evidence>
<protein>
    <submittedName>
        <fullName evidence="2">Transcriptional regulator</fullName>
    </submittedName>
</protein>
<evidence type="ECO:0000313" key="2">
    <source>
        <dbReference type="EMBL" id="ANK13079.1"/>
    </source>
</evidence>
<organism evidence="2 3">
    <name type="scientific">Erythrobacter neustonensis</name>
    <dbReference type="NCBI Taxonomy" id="1112"/>
    <lineage>
        <taxon>Bacteria</taxon>
        <taxon>Pseudomonadati</taxon>
        <taxon>Pseudomonadota</taxon>
        <taxon>Alphaproteobacteria</taxon>
        <taxon>Sphingomonadales</taxon>
        <taxon>Erythrobacteraceae</taxon>
        <taxon>Erythrobacter/Porphyrobacter group</taxon>
        <taxon>Erythrobacter</taxon>
    </lineage>
</organism>
<dbReference type="InterPro" id="IPR036390">
    <property type="entry name" value="WH_DNA-bd_sf"/>
</dbReference>